<reference evidence="1 2" key="1">
    <citation type="submission" date="2015-01" db="EMBL/GenBank/DDBJ databases">
        <title>Genome of allotetraploid Gossypium barbadense reveals genomic plasticity and fiber elongation in cotton evolution.</title>
        <authorList>
            <person name="Chen X."/>
            <person name="Liu X."/>
            <person name="Zhao B."/>
            <person name="Zheng H."/>
            <person name="Hu Y."/>
            <person name="Lu G."/>
            <person name="Yang C."/>
            <person name="Chen J."/>
            <person name="Shan C."/>
            <person name="Zhang L."/>
            <person name="Zhou Y."/>
            <person name="Wang L."/>
            <person name="Guo W."/>
            <person name="Bai Y."/>
            <person name="Ruan J."/>
            <person name="Shangguan X."/>
            <person name="Mao Y."/>
            <person name="Jiang J."/>
            <person name="Zhu Y."/>
            <person name="Lei J."/>
            <person name="Kang H."/>
            <person name="Chen S."/>
            <person name="He X."/>
            <person name="Wang R."/>
            <person name="Wang Y."/>
            <person name="Chen J."/>
            <person name="Wang L."/>
            <person name="Yu S."/>
            <person name="Wang B."/>
            <person name="Wei J."/>
            <person name="Song S."/>
            <person name="Lu X."/>
            <person name="Gao Z."/>
            <person name="Gu W."/>
            <person name="Deng X."/>
            <person name="Ma D."/>
            <person name="Wang S."/>
            <person name="Liang W."/>
            <person name="Fang L."/>
            <person name="Cai C."/>
            <person name="Zhu X."/>
            <person name="Zhou B."/>
            <person name="Zhang Y."/>
            <person name="Chen Z."/>
            <person name="Xu S."/>
            <person name="Zhu R."/>
            <person name="Wang S."/>
            <person name="Zhang T."/>
            <person name="Zhao G."/>
        </authorList>
    </citation>
    <scope>NUCLEOTIDE SEQUENCE [LARGE SCALE GENOMIC DNA]</scope>
    <source>
        <strain evidence="2">cv. Xinhai21</strain>
        <tissue evidence="1">Leaf</tissue>
    </source>
</reference>
<dbReference type="Proteomes" id="UP000239757">
    <property type="component" value="Unassembled WGS sequence"/>
</dbReference>
<protein>
    <submittedName>
        <fullName evidence="1">Uncharacterized protein</fullName>
    </submittedName>
</protein>
<evidence type="ECO:0000313" key="2">
    <source>
        <dbReference type="Proteomes" id="UP000239757"/>
    </source>
</evidence>
<dbReference type="AlphaFoldDB" id="A0A2P5XUA1"/>
<evidence type="ECO:0000313" key="1">
    <source>
        <dbReference type="EMBL" id="PPS06864.1"/>
    </source>
</evidence>
<sequence length="88" mass="9807">MMGLKEDTPVVVEVEFHNHGVQQRGYRGGRAGHAKAMMGLKEDTPVVVEVEFHNHGVQQRGYRGGRAGHGSVENLFQWSCKFLSNSEL</sequence>
<gene>
    <name evidence="1" type="ORF">GOBAR_AA13782</name>
</gene>
<accession>A0A2P5XUA1</accession>
<proteinExistence type="predicted"/>
<name>A0A2P5XUA1_GOSBA</name>
<dbReference type="EMBL" id="KZ664222">
    <property type="protein sequence ID" value="PPS06864.1"/>
    <property type="molecule type" value="Genomic_DNA"/>
</dbReference>
<organism evidence="1 2">
    <name type="scientific">Gossypium barbadense</name>
    <name type="common">Sea Island cotton</name>
    <name type="synonym">Hibiscus barbadensis</name>
    <dbReference type="NCBI Taxonomy" id="3634"/>
    <lineage>
        <taxon>Eukaryota</taxon>
        <taxon>Viridiplantae</taxon>
        <taxon>Streptophyta</taxon>
        <taxon>Embryophyta</taxon>
        <taxon>Tracheophyta</taxon>
        <taxon>Spermatophyta</taxon>
        <taxon>Magnoliopsida</taxon>
        <taxon>eudicotyledons</taxon>
        <taxon>Gunneridae</taxon>
        <taxon>Pentapetalae</taxon>
        <taxon>rosids</taxon>
        <taxon>malvids</taxon>
        <taxon>Malvales</taxon>
        <taxon>Malvaceae</taxon>
        <taxon>Malvoideae</taxon>
        <taxon>Gossypium</taxon>
    </lineage>
</organism>